<dbReference type="InterPro" id="IPR036259">
    <property type="entry name" value="MFS_trans_sf"/>
</dbReference>
<dbReference type="GO" id="GO:0022857">
    <property type="term" value="F:transmembrane transporter activity"/>
    <property type="evidence" value="ECO:0007669"/>
    <property type="project" value="InterPro"/>
</dbReference>
<dbReference type="PANTHER" id="PTHR43791">
    <property type="entry name" value="PERMEASE-RELATED"/>
    <property type="match status" value="1"/>
</dbReference>
<evidence type="ECO:0000256" key="6">
    <source>
        <dbReference type="SAM" id="MobiDB-lite"/>
    </source>
</evidence>
<keyword evidence="4 7" id="KW-1133">Transmembrane helix</keyword>
<evidence type="ECO:0000313" key="12">
    <source>
        <dbReference type="Proteomes" id="UP001302367"/>
    </source>
</evidence>
<feature type="domain" description="Major facilitator superfamily (MFS) profile" evidence="8">
    <location>
        <begin position="79"/>
        <end position="501"/>
    </location>
</feature>
<protein>
    <submittedName>
        <fullName evidence="9">Putative transporter</fullName>
    </submittedName>
</protein>
<dbReference type="PROSITE" id="PS50850">
    <property type="entry name" value="MFS"/>
    <property type="match status" value="1"/>
</dbReference>
<feature type="transmembrane region" description="Helical" evidence="7">
    <location>
        <begin position="208"/>
        <end position="227"/>
    </location>
</feature>
<dbReference type="Proteomes" id="UP000230605">
    <property type="component" value="Chromosome 5"/>
</dbReference>
<keyword evidence="5 7" id="KW-0472">Membrane</keyword>
<feature type="transmembrane region" description="Helical" evidence="7">
    <location>
        <begin position="386"/>
        <end position="405"/>
    </location>
</feature>
<dbReference type="SUPFAM" id="SSF103473">
    <property type="entry name" value="MFS general substrate transporter"/>
    <property type="match status" value="1"/>
</dbReference>
<accession>A0A2G5HAV7</accession>
<dbReference type="Proteomes" id="UP001302367">
    <property type="component" value="Chromosome 5"/>
</dbReference>
<feature type="transmembrane region" description="Helical" evidence="7">
    <location>
        <begin position="145"/>
        <end position="166"/>
    </location>
</feature>
<feature type="compositionally biased region" description="Polar residues" evidence="6">
    <location>
        <begin position="1"/>
        <end position="18"/>
    </location>
</feature>
<dbReference type="PANTHER" id="PTHR43791:SF47">
    <property type="entry name" value="MAJOR FACILITATOR SUPERFAMILY (MFS) PROFILE DOMAIN-CONTAINING PROTEIN-RELATED"/>
    <property type="match status" value="1"/>
</dbReference>
<keyword evidence="2" id="KW-0813">Transport</keyword>
<reference evidence="10 12" key="2">
    <citation type="submission" date="2023-09" db="EMBL/GenBank/DDBJ databases">
        <title>Complete-Gapless Cercospora beticola genome.</title>
        <authorList>
            <person name="Wyatt N.A."/>
            <person name="Spanner R.E."/>
            <person name="Bolton M.D."/>
        </authorList>
    </citation>
    <scope>NUCLEOTIDE SEQUENCE [LARGE SCALE GENOMIC DNA]</scope>
    <source>
        <strain evidence="10">Cb09-40</strain>
    </source>
</reference>
<organism evidence="9 11">
    <name type="scientific">Cercospora beticola</name>
    <name type="common">Sugarbeet leaf spot fungus</name>
    <dbReference type="NCBI Taxonomy" id="122368"/>
    <lineage>
        <taxon>Eukaryota</taxon>
        <taxon>Fungi</taxon>
        <taxon>Dikarya</taxon>
        <taxon>Ascomycota</taxon>
        <taxon>Pezizomycotina</taxon>
        <taxon>Dothideomycetes</taxon>
        <taxon>Dothideomycetidae</taxon>
        <taxon>Mycosphaerellales</taxon>
        <taxon>Mycosphaerellaceae</taxon>
        <taxon>Cercospora</taxon>
    </lineage>
</organism>
<dbReference type="Gene3D" id="1.20.1250.20">
    <property type="entry name" value="MFS general substrate transporter like domains"/>
    <property type="match status" value="2"/>
</dbReference>
<dbReference type="FunFam" id="1.20.1250.20:FF:000013">
    <property type="entry name" value="MFS general substrate transporter"/>
    <property type="match status" value="1"/>
</dbReference>
<dbReference type="InterPro" id="IPR011701">
    <property type="entry name" value="MFS"/>
</dbReference>
<evidence type="ECO:0000259" key="8">
    <source>
        <dbReference type="PROSITE" id="PS50850"/>
    </source>
</evidence>
<feature type="transmembrane region" description="Helical" evidence="7">
    <location>
        <begin position="321"/>
        <end position="343"/>
    </location>
</feature>
<evidence type="ECO:0000256" key="5">
    <source>
        <dbReference type="ARBA" id="ARBA00023136"/>
    </source>
</evidence>
<keyword evidence="3 7" id="KW-0812">Transmembrane</keyword>
<dbReference type="InterPro" id="IPR020846">
    <property type="entry name" value="MFS_dom"/>
</dbReference>
<gene>
    <name evidence="9" type="ORF">CB0940_06932</name>
    <name evidence="10" type="ORF">RHO25_007486</name>
</gene>
<name>A0A2G5HAV7_CERBT</name>
<feature type="transmembrane region" description="Helical" evidence="7">
    <location>
        <begin position="239"/>
        <end position="262"/>
    </location>
</feature>
<dbReference type="OrthoDB" id="3639251at2759"/>
<feature type="transmembrane region" description="Helical" evidence="7">
    <location>
        <begin position="355"/>
        <end position="374"/>
    </location>
</feature>
<evidence type="ECO:0000313" key="11">
    <source>
        <dbReference type="Proteomes" id="UP000230605"/>
    </source>
</evidence>
<feature type="compositionally biased region" description="Polar residues" evidence="6">
    <location>
        <begin position="52"/>
        <end position="62"/>
    </location>
</feature>
<feature type="transmembrane region" description="Helical" evidence="7">
    <location>
        <begin position="178"/>
        <end position="196"/>
    </location>
</feature>
<feature type="transmembrane region" description="Helical" evidence="7">
    <location>
        <begin position="411"/>
        <end position="431"/>
    </location>
</feature>
<evidence type="ECO:0000256" key="3">
    <source>
        <dbReference type="ARBA" id="ARBA00022692"/>
    </source>
</evidence>
<feature type="compositionally biased region" description="Polar residues" evidence="6">
    <location>
        <begin position="32"/>
        <end position="41"/>
    </location>
</feature>
<feature type="transmembrane region" description="Helical" evidence="7">
    <location>
        <begin position="116"/>
        <end position="133"/>
    </location>
</feature>
<dbReference type="AlphaFoldDB" id="A0A2G5HAV7"/>
<comment type="subcellular location">
    <subcellularLocation>
        <location evidence="1">Membrane</location>
        <topology evidence="1">Multi-pass membrane protein</topology>
    </subcellularLocation>
</comment>
<evidence type="ECO:0000256" key="4">
    <source>
        <dbReference type="ARBA" id="ARBA00022989"/>
    </source>
</evidence>
<evidence type="ECO:0000256" key="7">
    <source>
        <dbReference type="SAM" id="Phobius"/>
    </source>
</evidence>
<feature type="transmembrane region" description="Helical" evidence="7">
    <location>
        <begin position="476"/>
        <end position="496"/>
    </location>
</feature>
<dbReference type="GO" id="GO:0016020">
    <property type="term" value="C:membrane"/>
    <property type="evidence" value="ECO:0007669"/>
    <property type="project" value="UniProtKB-SubCell"/>
</dbReference>
<evidence type="ECO:0000313" key="9">
    <source>
        <dbReference type="EMBL" id="PIA89667.1"/>
    </source>
</evidence>
<proteinExistence type="predicted"/>
<dbReference type="FunFam" id="1.20.1250.20:FF:000018">
    <property type="entry name" value="MFS transporter permease"/>
    <property type="match status" value="1"/>
</dbReference>
<evidence type="ECO:0000313" key="10">
    <source>
        <dbReference type="EMBL" id="WPB02850.1"/>
    </source>
</evidence>
<keyword evidence="12" id="KW-1185">Reference proteome</keyword>
<dbReference type="Pfam" id="PF07690">
    <property type="entry name" value="MFS_1"/>
    <property type="match status" value="1"/>
</dbReference>
<dbReference type="EMBL" id="LKMD01000108">
    <property type="protein sequence ID" value="PIA89667.1"/>
    <property type="molecule type" value="Genomic_DNA"/>
</dbReference>
<feature type="transmembrane region" description="Helical" evidence="7">
    <location>
        <begin position="443"/>
        <end position="464"/>
    </location>
</feature>
<sequence>MSSEKPSITSGHNGTLPQNAHHYHGTTPSPPSSEKQPLETQPPSSPPSDPSTLESAPSNDTDPSPKETRHILRLIDLRLLPILAALYSFALIDRTNLANARVAGANSDLGLEIGERYSIVTMMFFIPYILFELPSNILLRKVGPAIWLSGLATLFGVVSLCCGFVGDWTELLGCRVVLGALEAGFYPGCVYLLSCWYVRYEIQKRFSVFYMVATLASGLANVLAYGLSQMEGTAGIRGWRWIFIIEGLITVALGLVSVFIIVPFPDKATRKGLFGRKPFLSARQASIVMARLEKDRGDAVSDEMTMRNILRYICDWKVLEWAWLYLIAATVSYSFSLFLPIILQNDLGYSTVQAQVLSFPPYAVAAPWMLITAWIGDRYRKRGHLIIFNSAVALIGLAMIGFATSSPRARYAGTFLGVAAGNSNVPTILTYMHNNIVGNTKRAVASAVLVGASGISGIIAANIFRQQDAPGYKPALITVIVMNASSILLVSKNFWLYRKLNRKADRGEILIEGQQGFRLTL</sequence>
<dbReference type="EMBL" id="CP134188">
    <property type="protein sequence ID" value="WPB02850.1"/>
    <property type="molecule type" value="Genomic_DNA"/>
</dbReference>
<feature type="region of interest" description="Disordered" evidence="6">
    <location>
        <begin position="1"/>
        <end position="66"/>
    </location>
</feature>
<evidence type="ECO:0000256" key="1">
    <source>
        <dbReference type="ARBA" id="ARBA00004141"/>
    </source>
</evidence>
<evidence type="ECO:0000256" key="2">
    <source>
        <dbReference type="ARBA" id="ARBA00022448"/>
    </source>
</evidence>
<reference evidence="9 11" key="1">
    <citation type="submission" date="2015-10" db="EMBL/GenBank/DDBJ databases">
        <title>The cercosporin biosynthetic gene cluster was horizontally transferred to several fungal lineages and shown to be expanded in Cercospora beticola based on microsynteny with recipient genomes.</title>
        <authorList>
            <person name="De Jonge R."/>
            <person name="Ebert M.K."/>
            <person name="Suttle J.C."/>
            <person name="Jurick Ii W.M."/>
            <person name="Secor G.A."/>
            <person name="Thomma B.P."/>
            <person name="Van De Peer Y."/>
            <person name="Bolton M.D."/>
        </authorList>
    </citation>
    <scope>NUCLEOTIDE SEQUENCE [LARGE SCALE GENOMIC DNA]</scope>
    <source>
        <strain evidence="9 11">09-40</strain>
    </source>
</reference>